<protein>
    <submittedName>
        <fullName evidence="2">Outer membrane protein OmpW</fullName>
    </submittedName>
</protein>
<reference evidence="2 3" key="1">
    <citation type="submission" date="2017-07" db="EMBL/GenBank/DDBJ databases">
        <title>Annotated genome sequence of Bacterioplanes sanyensis isolated from Red Sea.</title>
        <authorList>
            <person name="Rehman Z.U."/>
        </authorList>
    </citation>
    <scope>NUCLEOTIDE SEQUENCE [LARGE SCALE GENOMIC DNA]</scope>
    <source>
        <strain evidence="2 3">NV9</strain>
    </source>
</reference>
<sequence>MLKTLVAASIMAATVPAMAYEAGDIIVKAGVVSVMPKDNNADASAVVPDTDLDVQNDTQLGITAVYMVTPMFGVEVLAATPFEHEVEADGGALDGATIATTKHLPPTVSAQFYPLAGSSKLQPYVGLGVNHTFFFDEDDDAGIGTKGLKTSWGLSYSAGVDYLINDQWVVNAALWKMDIDTEIRGGAADGLEVEIDPLVVMVGAGMKF</sequence>
<dbReference type="InterPro" id="IPR011250">
    <property type="entry name" value="OMP/PagP_B-barrel"/>
</dbReference>
<dbReference type="GO" id="GO:0055085">
    <property type="term" value="P:transmembrane transport"/>
    <property type="evidence" value="ECO:0007669"/>
    <property type="project" value="TreeGrafter"/>
</dbReference>
<organism evidence="2 3">
    <name type="scientific">Bacterioplanes sanyensis</name>
    <dbReference type="NCBI Taxonomy" id="1249553"/>
    <lineage>
        <taxon>Bacteria</taxon>
        <taxon>Pseudomonadati</taxon>
        <taxon>Pseudomonadota</taxon>
        <taxon>Gammaproteobacteria</taxon>
        <taxon>Oceanospirillales</taxon>
        <taxon>Oceanospirillaceae</taxon>
        <taxon>Bacterioplanes</taxon>
    </lineage>
</organism>
<dbReference type="InterPro" id="IPR005618">
    <property type="entry name" value="OMPW"/>
</dbReference>
<dbReference type="AlphaFoldDB" id="A0A222FR07"/>
<dbReference type="EMBL" id="CP022530">
    <property type="protein sequence ID" value="ASP40926.1"/>
    <property type="molecule type" value="Genomic_DNA"/>
</dbReference>
<name>A0A222FR07_9GAMM</name>
<keyword evidence="3" id="KW-1185">Reference proteome</keyword>
<gene>
    <name evidence="2" type="ORF">CHH28_12130</name>
</gene>
<feature type="signal peptide" evidence="1">
    <location>
        <begin position="1"/>
        <end position="19"/>
    </location>
</feature>
<dbReference type="GO" id="GO:0019867">
    <property type="term" value="C:outer membrane"/>
    <property type="evidence" value="ECO:0007669"/>
    <property type="project" value="InterPro"/>
</dbReference>
<dbReference type="PANTHER" id="PTHR36920:SF1">
    <property type="entry name" value="OUTER MEMBRANE PROTEIN W"/>
    <property type="match status" value="1"/>
</dbReference>
<accession>A0A222FR07</accession>
<proteinExistence type="predicted"/>
<evidence type="ECO:0000313" key="2">
    <source>
        <dbReference type="EMBL" id="ASP40926.1"/>
    </source>
</evidence>
<evidence type="ECO:0000313" key="3">
    <source>
        <dbReference type="Proteomes" id="UP000202440"/>
    </source>
</evidence>
<evidence type="ECO:0000256" key="1">
    <source>
        <dbReference type="SAM" id="SignalP"/>
    </source>
</evidence>
<dbReference type="KEGG" id="bsan:CHH28_12130"/>
<dbReference type="PANTHER" id="PTHR36920">
    <property type="match status" value="1"/>
</dbReference>
<dbReference type="Gene3D" id="2.40.160.20">
    <property type="match status" value="1"/>
</dbReference>
<dbReference type="SUPFAM" id="SSF56925">
    <property type="entry name" value="OMPA-like"/>
    <property type="match status" value="1"/>
</dbReference>
<dbReference type="Pfam" id="PF03922">
    <property type="entry name" value="OmpW"/>
    <property type="match status" value="1"/>
</dbReference>
<keyword evidence="1" id="KW-0732">Signal</keyword>
<dbReference type="OrthoDB" id="9807574at2"/>
<dbReference type="Proteomes" id="UP000202440">
    <property type="component" value="Chromosome"/>
</dbReference>
<feature type="chain" id="PRO_5012758968" evidence="1">
    <location>
        <begin position="20"/>
        <end position="208"/>
    </location>
</feature>